<proteinExistence type="predicted"/>
<dbReference type="Pfam" id="PF23357">
    <property type="entry name" value="DUF7088"/>
    <property type="match status" value="1"/>
</dbReference>
<feature type="domain" description="ABC-type uncharacterised transport system" evidence="2">
    <location>
        <begin position="173"/>
        <end position="345"/>
    </location>
</feature>
<feature type="transmembrane region" description="Helical" evidence="1">
    <location>
        <begin position="9"/>
        <end position="29"/>
    </location>
</feature>
<feature type="transmembrane region" description="Helical" evidence="1">
    <location>
        <begin position="429"/>
        <end position="451"/>
    </location>
</feature>
<dbReference type="EMBL" id="CYZE01000002">
    <property type="protein sequence ID" value="CUN88906.1"/>
    <property type="molecule type" value="Genomic_DNA"/>
</dbReference>
<organism evidence="4 5">
    <name type="scientific">Hungatella hathewayi</name>
    <dbReference type="NCBI Taxonomy" id="154046"/>
    <lineage>
        <taxon>Bacteria</taxon>
        <taxon>Bacillati</taxon>
        <taxon>Bacillota</taxon>
        <taxon>Clostridia</taxon>
        <taxon>Lachnospirales</taxon>
        <taxon>Lachnospiraceae</taxon>
        <taxon>Hungatella</taxon>
    </lineage>
</organism>
<dbReference type="InterPro" id="IPR019196">
    <property type="entry name" value="ABC_transp_unknown"/>
</dbReference>
<evidence type="ECO:0000313" key="5">
    <source>
        <dbReference type="Proteomes" id="UP000095651"/>
    </source>
</evidence>
<keyword evidence="1" id="KW-0472">Membrane</keyword>
<evidence type="ECO:0000313" key="4">
    <source>
        <dbReference type="EMBL" id="CUN88906.1"/>
    </source>
</evidence>
<sequence length="456" mass="49649">MTRKLKKGGYAAILSVIVIAAVVLLNMIVGRLPEKVRQWDLSGTQIYTVGDTTKELLASLDKDVTIYVVADPSAVDDRITSFVNRYADLSDHIKVENVDSVLHPDQVKQLNAENNTILVMCEDNGKTETIQMSDIIKYDQMSYYYYGQAKETEFDGEGQLTSAVSYVTNDVQKNIYVTEGHGEAALGTLTSDMLEKSGLTVNTINLLTGGGIPEDCELLMIIAPANDLADDEKTMVTDYLDGGGNVLLFTGYSDKDRPNLNAVMNAYGLNMENGLAADTKSYYQNNPYYIFPTLVSGSEITTGVDRKSTALILQSAAFSQLETLPDEVTVEPFMETTDGGMLVTENGQTPGTYILGATAVKTLDSGTARLTVFGTPSLIDDGLNSTFTNLTNLDLFMNAVTANFEDVTNVSIPSKSLEVTYNTVTHGGMWGIVFILVIPVITVAAGLMVWLKRRRL</sequence>
<dbReference type="Pfam" id="PF09822">
    <property type="entry name" value="ABC_transp_aux"/>
    <property type="match status" value="1"/>
</dbReference>
<keyword evidence="1" id="KW-0812">Transmembrane</keyword>
<name>A0A174AN73_9FIRM</name>
<protein>
    <submittedName>
        <fullName evidence="4">AraC family transcriptional regulator</fullName>
    </submittedName>
</protein>
<accession>A0A174AN73</accession>
<reference evidence="4 5" key="1">
    <citation type="submission" date="2015-09" db="EMBL/GenBank/DDBJ databases">
        <authorList>
            <consortium name="Pathogen Informatics"/>
        </authorList>
    </citation>
    <scope>NUCLEOTIDE SEQUENCE [LARGE SCALE GENOMIC DNA]</scope>
    <source>
        <strain evidence="4 5">2789STDY5608850</strain>
    </source>
</reference>
<gene>
    <name evidence="4" type="ORF">ERS852407_01365</name>
</gene>
<dbReference type="RefSeq" id="WP_055653661.1">
    <property type="nucleotide sequence ID" value="NZ_CABIXC010000002.1"/>
</dbReference>
<keyword evidence="1" id="KW-1133">Transmembrane helix</keyword>
<evidence type="ECO:0000259" key="3">
    <source>
        <dbReference type="Pfam" id="PF23357"/>
    </source>
</evidence>
<evidence type="ECO:0000256" key="1">
    <source>
        <dbReference type="SAM" id="Phobius"/>
    </source>
</evidence>
<dbReference type="Proteomes" id="UP000095651">
    <property type="component" value="Unassembled WGS sequence"/>
</dbReference>
<feature type="domain" description="DUF7088" evidence="3">
    <location>
        <begin position="45"/>
        <end position="131"/>
    </location>
</feature>
<dbReference type="InterPro" id="IPR055396">
    <property type="entry name" value="DUF7088"/>
</dbReference>
<evidence type="ECO:0000259" key="2">
    <source>
        <dbReference type="Pfam" id="PF09822"/>
    </source>
</evidence>
<dbReference type="AlphaFoldDB" id="A0A174AN73"/>